<proteinExistence type="predicted"/>
<evidence type="ECO:0000313" key="3">
    <source>
        <dbReference type="Proteomes" id="UP000564496"/>
    </source>
</evidence>
<feature type="transmembrane region" description="Helical" evidence="1">
    <location>
        <begin position="85"/>
        <end position="102"/>
    </location>
</feature>
<feature type="transmembrane region" description="Helical" evidence="1">
    <location>
        <begin position="21"/>
        <end position="43"/>
    </location>
</feature>
<sequence length="154" mass="17319">MPYVSIAIPFFRLEVERHDRHWWLTALALAALGIAVAMALFGLPPIDLHGPLHKFGIMDPLCGGTRAARYTAQGNLVQAWRYNPLSILIVGGAALAVLRTFVGLISRRWVTFGFAWTPQRRRWMIGAGLLLLVLLEIRQQMRADLLTAGTDMWR</sequence>
<keyword evidence="3" id="KW-1185">Reference proteome</keyword>
<name>A0A7Z0DKJ4_9ACTN</name>
<dbReference type="RefSeq" id="WP_179657622.1">
    <property type="nucleotide sequence ID" value="NZ_JACBZR010000001.1"/>
</dbReference>
<keyword evidence="1" id="KW-0812">Transmembrane</keyword>
<dbReference type="Proteomes" id="UP000564496">
    <property type="component" value="Unassembled WGS sequence"/>
</dbReference>
<keyword evidence="1" id="KW-0472">Membrane</keyword>
<reference evidence="2 3" key="1">
    <citation type="submission" date="2020-07" db="EMBL/GenBank/DDBJ databases">
        <title>Sequencing the genomes of 1000 actinobacteria strains.</title>
        <authorList>
            <person name="Klenk H.-P."/>
        </authorList>
    </citation>
    <scope>NUCLEOTIDE SEQUENCE [LARGE SCALE GENOMIC DNA]</scope>
    <source>
        <strain evidence="2 3">DSM 26487</strain>
    </source>
</reference>
<gene>
    <name evidence="2" type="ORF">BJ988_001685</name>
</gene>
<evidence type="ECO:0000256" key="1">
    <source>
        <dbReference type="SAM" id="Phobius"/>
    </source>
</evidence>
<accession>A0A7Z0DKJ4</accession>
<comment type="caution">
    <text evidence="2">The sequence shown here is derived from an EMBL/GenBank/DDBJ whole genome shotgun (WGS) entry which is preliminary data.</text>
</comment>
<dbReference type="AlphaFoldDB" id="A0A7Z0DKJ4"/>
<evidence type="ECO:0008006" key="4">
    <source>
        <dbReference type="Google" id="ProtNLM"/>
    </source>
</evidence>
<feature type="transmembrane region" description="Helical" evidence="1">
    <location>
        <begin position="123"/>
        <end position="141"/>
    </location>
</feature>
<dbReference type="EMBL" id="JACBZR010000001">
    <property type="protein sequence ID" value="NYI77037.1"/>
    <property type="molecule type" value="Genomic_DNA"/>
</dbReference>
<protein>
    <recommendedName>
        <fullName evidence="4">DUF2752 domain-containing protein</fullName>
    </recommendedName>
</protein>
<dbReference type="InterPro" id="IPR021215">
    <property type="entry name" value="DUF2752"/>
</dbReference>
<dbReference type="Pfam" id="PF10825">
    <property type="entry name" value="DUF2752"/>
    <property type="match status" value="1"/>
</dbReference>
<keyword evidence="1" id="KW-1133">Transmembrane helix</keyword>
<organism evidence="2 3">
    <name type="scientific">Nocardioides panzhihuensis</name>
    <dbReference type="NCBI Taxonomy" id="860243"/>
    <lineage>
        <taxon>Bacteria</taxon>
        <taxon>Bacillati</taxon>
        <taxon>Actinomycetota</taxon>
        <taxon>Actinomycetes</taxon>
        <taxon>Propionibacteriales</taxon>
        <taxon>Nocardioidaceae</taxon>
        <taxon>Nocardioides</taxon>
    </lineage>
</organism>
<evidence type="ECO:0000313" key="2">
    <source>
        <dbReference type="EMBL" id="NYI77037.1"/>
    </source>
</evidence>